<feature type="transmembrane region" description="Helical" evidence="1">
    <location>
        <begin position="365"/>
        <end position="391"/>
    </location>
</feature>
<dbReference type="EMBL" id="UINC01013859">
    <property type="protein sequence ID" value="SVA59559.1"/>
    <property type="molecule type" value="Genomic_DNA"/>
</dbReference>
<keyword evidence="1" id="KW-1133">Transmembrane helix</keyword>
<evidence type="ECO:0000259" key="2">
    <source>
        <dbReference type="PROSITE" id="PS50156"/>
    </source>
</evidence>
<dbReference type="InterPro" id="IPR053958">
    <property type="entry name" value="HMGCR/SNAP/NPC1-like_SSD"/>
</dbReference>
<dbReference type="PANTHER" id="PTHR33406:SF13">
    <property type="entry name" value="MEMBRANE PROTEIN YDFJ"/>
    <property type="match status" value="1"/>
</dbReference>
<sequence length="624" mass="67939">VKTNPFIPGHISLLLHRPWLVISTIMVITLLLAIPTIYMAPDEIASQDPGGEVFDLQADIDSRFSAPIHQTAFLAEAKDGDILTKNSLLELYKNSQELLKKDQAGDLTPEGLPSRPYLYSFVDPDTSIPTIGMAGNIAFAVQTVLISDPALQTSLEDATNDEVKIAVHKILSNPDFANMKAFLAEDSSSEKRVIGDHEIDYWISPATMFSVLADNELLGGGTLSIGVGADEVTLGKEEFNRNVQSTLRGTESYYRLWGIAIDVNLESFDQGQTAGMYIMLTVIAASLIVWISLRSYWAMVLTSAGLGVLMVWLKGISALIGLKGGLIIDLIVPIAMIALGVDFAVHAIRRYQEEKYSQADPKVALAVGLSGVFGALVLAMLSDSIAFLSNISSGIEAVIQFGIGAAIAVSSAFVVLGIIVPITLMKIETLSPRPIIHSRRIQILFKLCAGIATASAFATSIIFLVAVSKLTGIILLSVSIFIFIVIPIILMHTRRPDRVTWVPNRSSFNRLDATAFVETLTTELAKRARPVLLCTIVFTTVCVWFALKLEPTFDVKDFFDYRSDLVVSLDKLDEHMGTKAGEPGFAYIKGDLTNPDTLLAINRFIEELPEVPEIATYGDNQVLT</sequence>
<keyword evidence="1" id="KW-0812">Transmembrane</keyword>
<dbReference type="InterPro" id="IPR000731">
    <property type="entry name" value="SSD"/>
</dbReference>
<feature type="transmembrane region" description="Helical" evidence="1">
    <location>
        <begin position="530"/>
        <end position="547"/>
    </location>
</feature>
<dbReference type="PANTHER" id="PTHR33406">
    <property type="entry name" value="MEMBRANE PROTEIN MJ1562-RELATED"/>
    <property type="match status" value="1"/>
</dbReference>
<feature type="transmembrane region" description="Helical" evidence="1">
    <location>
        <begin position="300"/>
        <end position="320"/>
    </location>
</feature>
<dbReference type="AlphaFoldDB" id="A0A381X463"/>
<evidence type="ECO:0000313" key="3">
    <source>
        <dbReference type="EMBL" id="SVA59559.1"/>
    </source>
</evidence>
<feature type="transmembrane region" description="Helical" evidence="1">
    <location>
        <begin position="274"/>
        <end position="293"/>
    </location>
</feature>
<dbReference type="SUPFAM" id="SSF82866">
    <property type="entry name" value="Multidrug efflux transporter AcrB transmembrane domain"/>
    <property type="match status" value="1"/>
</dbReference>
<dbReference type="PROSITE" id="PS50156">
    <property type="entry name" value="SSD"/>
    <property type="match status" value="1"/>
</dbReference>
<feature type="transmembrane region" description="Helical" evidence="1">
    <location>
        <begin position="20"/>
        <end position="40"/>
    </location>
</feature>
<feature type="non-terminal residue" evidence="3">
    <location>
        <position position="624"/>
    </location>
</feature>
<gene>
    <name evidence="3" type="ORF">METZ01_LOCUS112413</name>
</gene>
<organism evidence="3">
    <name type="scientific">marine metagenome</name>
    <dbReference type="NCBI Taxonomy" id="408172"/>
    <lineage>
        <taxon>unclassified sequences</taxon>
        <taxon>metagenomes</taxon>
        <taxon>ecological metagenomes</taxon>
    </lineage>
</organism>
<reference evidence="3" key="1">
    <citation type="submission" date="2018-05" db="EMBL/GenBank/DDBJ databases">
        <authorList>
            <person name="Lanie J.A."/>
            <person name="Ng W.-L."/>
            <person name="Kazmierczak K.M."/>
            <person name="Andrzejewski T.M."/>
            <person name="Davidsen T.M."/>
            <person name="Wayne K.J."/>
            <person name="Tettelin H."/>
            <person name="Glass J.I."/>
            <person name="Rusch D."/>
            <person name="Podicherti R."/>
            <person name="Tsui H.-C.T."/>
            <person name="Winkler M.E."/>
        </authorList>
    </citation>
    <scope>NUCLEOTIDE SEQUENCE</scope>
</reference>
<proteinExistence type="predicted"/>
<dbReference type="Pfam" id="PF12349">
    <property type="entry name" value="Sterol-sensing"/>
    <property type="match status" value="1"/>
</dbReference>
<keyword evidence="1" id="KW-0472">Membrane</keyword>
<feature type="transmembrane region" description="Helical" evidence="1">
    <location>
        <begin position="397"/>
        <end position="422"/>
    </location>
</feature>
<feature type="non-terminal residue" evidence="3">
    <location>
        <position position="1"/>
    </location>
</feature>
<protein>
    <recommendedName>
        <fullName evidence="2">SSD domain-containing protein</fullName>
    </recommendedName>
</protein>
<feature type="domain" description="SSD" evidence="2">
    <location>
        <begin position="315"/>
        <end position="426"/>
    </location>
</feature>
<accession>A0A381X463</accession>
<feature type="transmembrane region" description="Helical" evidence="1">
    <location>
        <begin position="443"/>
        <end position="467"/>
    </location>
</feature>
<dbReference type="GO" id="GO:0005886">
    <property type="term" value="C:plasma membrane"/>
    <property type="evidence" value="ECO:0007669"/>
    <property type="project" value="TreeGrafter"/>
</dbReference>
<name>A0A381X463_9ZZZZ</name>
<feature type="transmembrane region" description="Helical" evidence="1">
    <location>
        <begin position="473"/>
        <end position="491"/>
    </location>
</feature>
<evidence type="ECO:0000256" key="1">
    <source>
        <dbReference type="SAM" id="Phobius"/>
    </source>
</evidence>
<dbReference type="InterPro" id="IPR050545">
    <property type="entry name" value="Mycobact_MmpL"/>
</dbReference>
<feature type="transmembrane region" description="Helical" evidence="1">
    <location>
        <begin position="326"/>
        <end position="345"/>
    </location>
</feature>
<dbReference type="Gene3D" id="1.20.1640.10">
    <property type="entry name" value="Multidrug efflux transporter AcrB transmembrane domain"/>
    <property type="match status" value="1"/>
</dbReference>